<keyword evidence="3 5" id="KW-0687">Ribonucleoprotein</keyword>
<dbReference type="Pfam" id="PF17136">
    <property type="entry name" value="ribosomal_L24"/>
    <property type="match status" value="1"/>
</dbReference>
<name>A0ABV2ADQ1_9GAMM</name>
<comment type="similarity">
    <text evidence="1 5 6">Belongs to the universal ribosomal protein uL24 family.</text>
</comment>
<sequence>MKKIRKGDEVVVIAGKDKGRRGTVSQVRADGTLVVEGINLAKKHQRPNPNAGIAGGIVEKEMPIHASNVMLWNPRAGKGDRVGFKYEGEGDNRRKLRFFKSDQSLVDG</sequence>
<evidence type="ECO:0000256" key="5">
    <source>
        <dbReference type="HAMAP-Rule" id="MF_01326"/>
    </source>
</evidence>
<evidence type="ECO:0000313" key="8">
    <source>
        <dbReference type="EMBL" id="MES0875298.1"/>
    </source>
</evidence>
<dbReference type="PROSITE" id="PS01108">
    <property type="entry name" value="RIBOSOMAL_L24"/>
    <property type="match status" value="1"/>
</dbReference>
<comment type="caution">
    <text evidence="8">The sequence shown here is derived from an EMBL/GenBank/DDBJ whole genome shotgun (WGS) entry which is preliminary data.</text>
</comment>
<organism evidence="8 9">
    <name type="scientific">Sinimarinibacterium thermocellulolyticum</name>
    <dbReference type="NCBI Taxonomy" id="3170016"/>
    <lineage>
        <taxon>Bacteria</taxon>
        <taxon>Pseudomonadati</taxon>
        <taxon>Pseudomonadota</taxon>
        <taxon>Gammaproteobacteria</taxon>
        <taxon>Nevskiales</taxon>
        <taxon>Nevskiaceae</taxon>
        <taxon>Sinimarinibacterium</taxon>
    </lineage>
</organism>
<keyword evidence="5" id="KW-0694">RNA-binding</keyword>
<dbReference type="InterPro" id="IPR014722">
    <property type="entry name" value="Rib_uL2_dom2"/>
</dbReference>
<dbReference type="InterPro" id="IPR008991">
    <property type="entry name" value="Translation_prot_SH3-like_sf"/>
</dbReference>
<dbReference type="Proteomes" id="UP001465331">
    <property type="component" value="Unassembled WGS sequence"/>
</dbReference>
<dbReference type="NCBIfam" id="TIGR01079">
    <property type="entry name" value="rplX_bact"/>
    <property type="match status" value="1"/>
</dbReference>
<dbReference type="InterPro" id="IPR041988">
    <property type="entry name" value="Ribosomal_uL24_KOW"/>
</dbReference>
<comment type="subunit">
    <text evidence="5">Part of the 50S ribosomal subunit.</text>
</comment>
<dbReference type="CDD" id="cd06089">
    <property type="entry name" value="KOW_RPL26"/>
    <property type="match status" value="1"/>
</dbReference>
<dbReference type="EMBL" id="JBEPIJ010000027">
    <property type="protein sequence ID" value="MES0875298.1"/>
    <property type="molecule type" value="Genomic_DNA"/>
</dbReference>
<comment type="function">
    <text evidence="5">One of the proteins that surrounds the polypeptide exit tunnel on the outside of the subunit.</text>
</comment>
<comment type="function">
    <text evidence="5">One of two assembly initiator proteins, it binds directly to the 5'-end of the 23S rRNA, where it nucleates assembly of the 50S subunit.</text>
</comment>
<reference evidence="8 9" key="1">
    <citation type="submission" date="2024-06" db="EMBL/GenBank/DDBJ databases">
        <authorList>
            <person name="Li Z."/>
            <person name="Jiang Y."/>
        </authorList>
    </citation>
    <scope>NUCLEOTIDE SEQUENCE [LARGE SCALE GENOMIC DNA]</scope>
    <source>
        <strain evidence="8 9">HSW-8</strain>
    </source>
</reference>
<keyword evidence="5" id="KW-0699">rRNA-binding</keyword>
<dbReference type="HAMAP" id="MF_01326_B">
    <property type="entry name" value="Ribosomal_uL24_B"/>
    <property type="match status" value="1"/>
</dbReference>
<evidence type="ECO:0000256" key="2">
    <source>
        <dbReference type="ARBA" id="ARBA00022980"/>
    </source>
</evidence>
<dbReference type="InterPro" id="IPR005824">
    <property type="entry name" value="KOW"/>
</dbReference>
<evidence type="ECO:0000256" key="4">
    <source>
        <dbReference type="ARBA" id="ARBA00035206"/>
    </source>
</evidence>
<dbReference type="RefSeq" id="WP_352890808.1">
    <property type="nucleotide sequence ID" value="NZ_JBEPIJ010000027.1"/>
</dbReference>
<gene>
    <name evidence="5 8" type="primary">rplX</name>
    <name evidence="8" type="ORF">ABSH63_14965</name>
</gene>
<evidence type="ECO:0000256" key="6">
    <source>
        <dbReference type="RuleBase" id="RU003477"/>
    </source>
</evidence>
<dbReference type="InterPro" id="IPR057264">
    <property type="entry name" value="Ribosomal_uL24_C"/>
</dbReference>
<dbReference type="PANTHER" id="PTHR12903">
    <property type="entry name" value="MITOCHONDRIAL RIBOSOMAL PROTEIN L24"/>
    <property type="match status" value="1"/>
</dbReference>
<dbReference type="Pfam" id="PF00467">
    <property type="entry name" value="KOW"/>
    <property type="match status" value="1"/>
</dbReference>
<keyword evidence="2 5" id="KW-0689">Ribosomal protein</keyword>
<dbReference type="SMART" id="SM00739">
    <property type="entry name" value="KOW"/>
    <property type="match status" value="1"/>
</dbReference>
<protein>
    <recommendedName>
        <fullName evidence="4 5">Large ribosomal subunit protein uL24</fullName>
    </recommendedName>
</protein>
<proteinExistence type="inferred from homology"/>
<dbReference type="InterPro" id="IPR003256">
    <property type="entry name" value="Ribosomal_uL24"/>
</dbReference>
<feature type="domain" description="KOW" evidence="7">
    <location>
        <begin position="3"/>
        <end position="30"/>
    </location>
</feature>
<evidence type="ECO:0000256" key="1">
    <source>
        <dbReference type="ARBA" id="ARBA00010618"/>
    </source>
</evidence>
<evidence type="ECO:0000259" key="7">
    <source>
        <dbReference type="SMART" id="SM00739"/>
    </source>
</evidence>
<dbReference type="SUPFAM" id="SSF50104">
    <property type="entry name" value="Translation proteins SH3-like domain"/>
    <property type="match status" value="1"/>
</dbReference>
<evidence type="ECO:0000313" key="9">
    <source>
        <dbReference type="Proteomes" id="UP001465331"/>
    </source>
</evidence>
<dbReference type="GO" id="GO:0005840">
    <property type="term" value="C:ribosome"/>
    <property type="evidence" value="ECO:0007669"/>
    <property type="project" value="UniProtKB-KW"/>
</dbReference>
<dbReference type="Gene3D" id="2.30.30.30">
    <property type="match status" value="1"/>
</dbReference>
<accession>A0ABV2ADQ1</accession>
<evidence type="ECO:0000256" key="3">
    <source>
        <dbReference type="ARBA" id="ARBA00023274"/>
    </source>
</evidence>
<keyword evidence="9" id="KW-1185">Reference proteome</keyword>
<dbReference type="InterPro" id="IPR005825">
    <property type="entry name" value="Ribosomal_uL24_CS"/>
</dbReference>